<proteinExistence type="predicted"/>
<accession>A0A936ZQZ6</accession>
<keyword evidence="1" id="KW-0210">Decarboxylase</keyword>
<keyword evidence="6" id="KW-1185">Reference proteome</keyword>
<comment type="caution">
    <text evidence="5">The sequence shown here is derived from an EMBL/GenBank/DDBJ whole genome shotgun (WGS) entry which is preliminary data.</text>
</comment>
<evidence type="ECO:0000313" key="5">
    <source>
        <dbReference type="EMBL" id="MBL0682687.1"/>
    </source>
</evidence>
<dbReference type="Proteomes" id="UP000651057">
    <property type="component" value="Unassembled WGS sequence"/>
</dbReference>
<dbReference type="PANTHER" id="PTHR10067">
    <property type="entry name" value="PHOSPHATIDYLSERINE DECARBOXYLASE"/>
    <property type="match status" value="1"/>
</dbReference>
<reference evidence="5" key="1">
    <citation type="submission" date="2021-01" db="EMBL/GenBank/DDBJ databases">
        <authorList>
            <person name="Zhong Y.L."/>
        </authorList>
    </citation>
    <scope>NUCLEOTIDE SEQUENCE</scope>
    <source>
        <strain evidence="5">KCTC 23302</strain>
    </source>
</reference>
<dbReference type="RefSeq" id="WP_201916891.1">
    <property type="nucleotide sequence ID" value="NZ_BAABAX010000021.1"/>
</dbReference>
<dbReference type="GO" id="GO:0008654">
    <property type="term" value="P:phospholipid biosynthetic process"/>
    <property type="evidence" value="ECO:0007669"/>
    <property type="project" value="InterPro"/>
</dbReference>
<dbReference type="AlphaFoldDB" id="A0A936ZQZ6"/>
<dbReference type="InterPro" id="IPR003817">
    <property type="entry name" value="PS_Dcarbxylase"/>
</dbReference>
<evidence type="ECO:0000256" key="2">
    <source>
        <dbReference type="ARBA" id="ARBA00023145"/>
    </source>
</evidence>
<evidence type="ECO:0000313" key="6">
    <source>
        <dbReference type="Proteomes" id="UP000651057"/>
    </source>
</evidence>
<protein>
    <submittedName>
        <fullName evidence="5">Phosphatidylserine decarboxylase</fullName>
    </submittedName>
</protein>
<organism evidence="5 6">
    <name type="scientific">Aquimarina mytili</name>
    <dbReference type="NCBI Taxonomy" id="874423"/>
    <lineage>
        <taxon>Bacteria</taxon>
        <taxon>Pseudomonadati</taxon>
        <taxon>Bacteroidota</taxon>
        <taxon>Flavobacteriia</taxon>
        <taxon>Flavobacteriales</taxon>
        <taxon>Flavobacteriaceae</taxon>
        <taxon>Aquimarina</taxon>
    </lineage>
</organism>
<gene>
    <name evidence="5" type="ORF">JJQ60_04110</name>
</gene>
<evidence type="ECO:0000256" key="1">
    <source>
        <dbReference type="ARBA" id="ARBA00022793"/>
    </source>
</evidence>
<dbReference type="EMBL" id="JAERQJ010000001">
    <property type="protein sequence ID" value="MBL0682687.1"/>
    <property type="molecule type" value="Genomic_DNA"/>
</dbReference>
<keyword evidence="3" id="KW-0456">Lyase</keyword>
<name>A0A936ZQZ6_9FLAO</name>
<evidence type="ECO:0000256" key="3">
    <source>
        <dbReference type="ARBA" id="ARBA00023239"/>
    </source>
</evidence>
<keyword evidence="2" id="KW-0865">Zymogen</keyword>
<dbReference type="Pfam" id="PF02666">
    <property type="entry name" value="PS_Dcarbxylase"/>
    <property type="match status" value="1"/>
</dbReference>
<keyword evidence="4" id="KW-0670">Pyruvate</keyword>
<sequence length="384" mass="43782">MKAIRFSIYVLTFSLFLINEMKAQNDSPPVQKLKELYTTNIEFQSTVDKMFKNVQDLADGSKNPWRGKGIQDLYTFLNEWFYFLPNKNNGLDRIIKFSLLYYQNPDGQKFILEEPGLSWSLFFIEERGKFMESPASTKNINEWLSDESLGNEDFVLPKDGFTSFNDFFTRDIKHGARPIDNVHDNSVIVSPADGVINVINNDLKLDTKIPTKAKMELSLNQLLDSSEYAQKFIGGTAIAVFLMPTNYHHYHAPVSGIMVESKESVGDRLFGMPNILDMINNGNPGYNKDYSVFQDFRHGYFIINTQDFGHVAMIPIGLQTIGSVNFVEKFRDVKPSTSKKVYKGEKLGYFAFGGSTVLLLFEKNRLTSLTVQQGQRIGKFTAKY</sequence>
<evidence type="ECO:0000256" key="4">
    <source>
        <dbReference type="ARBA" id="ARBA00023317"/>
    </source>
</evidence>
<dbReference type="GO" id="GO:0004609">
    <property type="term" value="F:phosphatidylserine decarboxylase activity"/>
    <property type="evidence" value="ECO:0007669"/>
    <property type="project" value="InterPro"/>
</dbReference>